<keyword evidence="3" id="KW-1185">Reference proteome</keyword>
<evidence type="ECO:0000313" key="2">
    <source>
        <dbReference type="EMBL" id="MBS9336451.1"/>
    </source>
</evidence>
<dbReference type="Proteomes" id="UP000735205">
    <property type="component" value="Unassembled WGS sequence"/>
</dbReference>
<keyword evidence="1" id="KW-0812">Transmembrane</keyword>
<feature type="transmembrane region" description="Helical" evidence="1">
    <location>
        <begin position="7"/>
        <end position="35"/>
    </location>
</feature>
<name>A0ABS5QVP0_9LACO</name>
<protein>
    <submittedName>
        <fullName evidence="2">Uncharacterized protein</fullName>
    </submittedName>
</protein>
<organism evidence="2 3">
    <name type="scientific">Fructobacillus papyrifericola</name>
    <dbReference type="NCBI Taxonomy" id="2713172"/>
    <lineage>
        <taxon>Bacteria</taxon>
        <taxon>Bacillati</taxon>
        <taxon>Bacillota</taxon>
        <taxon>Bacilli</taxon>
        <taxon>Lactobacillales</taxon>
        <taxon>Lactobacillaceae</taxon>
        <taxon>Fructobacillus</taxon>
    </lineage>
</organism>
<gene>
    <name evidence="2" type="ORF">G6R28_04285</name>
</gene>
<keyword evidence="1" id="KW-1133">Transmembrane helix</keyword>
<sequence>MILIGLIALFIISIWFTWKTLTVFLPWLIIAWIVFSILSFIFSWVFVVIALFSLSGYCFYLAIKKSKEQNSVNERVDITDDSEVFDSNDK</sequence>
<evidence type="ECO:0000313" key="3">
    <source>
        <dbReference type="Proteomes" id="UP000735205"/>
    </source>
</evidence>
<dbReference type="EMBL" id="JAAMFJ010000002">
    <property type="protein sequence ID" value="MBS9336451.1"/>
    <property type="molecule type" value="Genomic_DNA"/>
</dbReference>
<keyword evidence="1" id="KW-0472">Membrane</keyword>
<comment type="caution">
    <text evidence="2">The sequence shown here is derived from an EMBL/GenBank/DDBJ whole genome shotgun (WGS) entry which is preliminary data.</text>
</comment>
<feature type="transmembrane region" description="Helical" evidence="1">
    <location>
        <begin position="41"/>
        <end position="63"/>
    </location>
</feature>
<reference evidence="2 3" key="1">
    <citation type="submission" date="2020-02" db="EMBL/GenBank/DDBJ databases">
        <title>Fructobacillus sp. isolated from paper mulberry of Taiwan.</title>
        <authorList>
            <person name="Lin S.-T."/>
        </authorList>
    </citation>
    <scope>NUCLEOTIDE SEQUENCE [LARGE SCALE GENOMIC DNA]</scope>
    <source>
        <strain evidence="2 3">M1-21</strain>
    </source>
</reference>
<accession>A0ABS5QVP0</accession>
<proteinExistence type="predicted"/>
<evidence type="ECO:0000256" key="1">
    <source>
        <dbReference type="SAM" id="Phobius"/>
    </source>
</evidence>
<dbReference type="RefSeq" id="WP_213793010.1">
    <property type="nucleotide sequence ID" value="NZ_JAAMFJ010000002.1"/>
</dbReference>